<keyword evidence="10" id="KW-0238">DNA-binding</keyword>
<dbReference type="EC" id="5.6.2.4" evidence="14"/>
<dbReference type="InterPro" id="IPR014017">
    <property type="entry name" value="DNA_helicase_UvrD-like_C"/>
</dbReference>
<dbReference type="GO" id="GO:0000725">
    <property type="term" value="P:recombinational repair"/>
    <property type="evidence" value="ECO:0007669"/>
    <property type="project" value="TreeGrafter"/>
</dbReference>
<dbReference type="PANTHER" id="PTHR11070:SF23">
    <property type="entry name" value="RECBCD ENZYME SUBUNIT RECB"/>
    <property type="match status" value="1"/>
</dbReference>
<dbReference type="InterPro" id="IPR000212">
    <property type="entry name" value="DNA_helicase_UvrD/REP"/>
</dbReference>
<keyword evidence="9" id="KW-0460">Magnesium</keyword>
<dbReference type="InterPro" id="IPR004586">
    <property type="entry name" value="RecB"/>
</dbReference>
<dbReference type="GO" id="GO:0008854">
    <property type="term" value="F:exodeoxyribonuclease V activity"/>
    <property type="evidence" value="ECO:0007669"/>
    <property type="project" value="InterPro"/>
</dbReference>
<dbReference type="InterPro" id="IPR011335">
    <property type="entry name" value="Restrct_endonuc-II-like"/>
</dbReference>
<dbReference type="RefSeq" id="WP_011417359.1">
    <property type="nucleotide sequence ID" value="NC_007759.1"/>
</dbReference>
<evidence type="ECO:0000256" key="11">
    <source>
        <dbReference type="ARBA" id="ARBA00023204"/>
    </source>
</evidence>
<dbReference type="Pfam" id="PF13361">
    <property type="entry name" value="UvrD_C"/>
    <property type="match status" value="2"/>
</dbReference>
<dbReference type="SUPFAM" id="SSF52980">
    <property type="entry name" value="Restriction endonuclease-like"/>
    <property type="match status" value="1"/>
</dbReference>
<dbReference type="CDD" id="cd22352">
    <property type="entry name" value="RecB_C-like"/>
    <property type="match status" value="1"/>
</dbReference>
<evidence type="ECO:0000256" key="13">
    <source>
        <dbReference type="ARBA" id="ARBA00034617"/>
    </source>
</evidence>
<dbReference type="GO" id="GO:0003677">
    <property type="term" value="F:DNA binding"/>
    <property type="evidence" value="ECO:0007669"/>
    <property type="project" value="UniProtKB-KW"/>
</dbReference>
<evidence type="ECO:0000256" key="9">
    <source>
        <dbReference type="ARBA" id="ARBA00022842"/>
    </source>
</evidence>
<evidence type="ECO:0000259" key="18">
    <source>
        <dbReference type="PROSITE" id="PS51217"/>
    </source>
</evidence>
<organism evidence="19 20">
    <name type="scientific">Syntrophus aciditrophicus (strain SB)</name>
    <dbReference type="NCBI Taxonomy" id="56780"/>
    <lineage>
        <taxon>Bacteria</taxon>
        <taxon>Pseudomonadati</taxon>
        <taxon>Thermodesulfobacteriota</taxon>
        <taxon>Syntrophia</taxon>
        <taxon>Syntrophales</taxon>
        <taxon>Syntrophaceae</taxon>
        <taxon>Syntrophus</taxon>
    </lineage>
</organism>
<comment type="catalytic activity">
    <reaction evidence="15">
        <text>ATP + H2O = ADP + phosphate + H(+)</text>
        <dbReference type="Rhea" id="RHEA:13065"/>
        <dbReference type="ChEBI" id="CHEBI:15377"/>
        <dbReference type="ChEBI" id="CHEBI:15378"/>
        <dbReference type="ChEBI" id="CHEBI:30616"/>
        <dbReference type="ChEBI" id="CHEBI:43474"/>
        <dbReference type="ChEBI" id="CHEBI:456216"/>
        <dbReference type="EC" id="5.6.2.4"/>
    </reaction>
</comment>
<dbReference type="GO" id="GO:0046872">
    <property type="term" value="F:metal ion binding"/>
    <property type="evidence" value="ECO:0007669"/>
    <property type="project" value="UniProtKB-KW"/>
</dbReference>
<dbReference type="GO" id="GO:0005524">
    <property type="term" value="F:ATP binding"/>
    <property type="evidence" value="ECO:0007669"/>
    <property type="project" value="UniProtKB-UniRule"/>
</dbReference>
<dbReference type="KEGG" id="sat:SYN_02552"/>
<accession>Q2LTC8</accession>
<keyword evidence="4" id="KW-0227">DNA damage</keyword>
<dbReference type="AlphaFoldDB" id="Q2LTC8"/>
<dbReference type="GO" id="GO:0009338">
    <property type="term" value="C:exodeoxyribonuclease V complex"/>
    <property type="evidence" value="ECO:0007669"/>
    <property type="project" value="TreeGrafter"/>
</dbReference>
<keyword evidence="11" id="KW-0234">DNA repair</keyword>
<evidence type="ECO:0000256" key="16">
    <source>
        <dbReference type="PROSITE-ProRule" id="PRU00560"/>
    </source>
</evidence>
<dbReference type="Pfam" id="PF00580">
    <property type="entry name" value="UvrD-helicase"/>
    <property type="match status" value="1"/>
</dbReference>
<dbReference type="Gene3D" id="3.40.50.300">
    <property type="entry name" value="P-loop containing nucleotide triphosphate hydrolases"/>
    <property type="match status" value="2"/>
</dbReference>
<dbReference type="PANTHER" id="PTHR11070">
    <property type="entry name" value="UVRD / RECB / PCRA DNA HELICASE FAMILY MEMBER"/>
    <property type="match status" value="1"/>
</dbReference>
<dbReference type="HOGENOM" id="CLU_001114_6_1_7"/>
<evidence type="ECO:0000256" key="1">
    <source>
        <dbReference type="ARBA" id="ARBA00022722"/>
    </source>
</evidence>
<dbReference type="InterPro" id="IPR027417">
    <property type="entry name" value="P-loop_NTPase"/>
</dbReference>
<gene>
    <name evidence="19" type="ORF">SYN_02552</name>
</gene>
<name>Q2LTC8_SYNAS</name>
<keyword evidence="5 16" id="KW-0378">Hydrolase</keyword>
<dbReference type="GO" id="GO:0005829">
    <property type="term" value="C:cytosol"/>
    <property type="evidence" value="ECO:0007669"/>
    <property type="project" value="TreeGrafter"/>
</dbReference>
<evidence type="ECO:0000256" key="12">
    <source>
        <dbReference type="ARBA" id="ARBA00023235"/>
    </source>
</evidence>
<keyword evidence="20" id="KW-1185">Reference proteome</keyword>
<feature type="domain" description="UvrD-like helicase C-terminal" evidence="18">
    <location>
        <begin position="491"/>
        <end position="757"/>
    </location>
</feature>
<dbReference type="InterPro" id="IPR011604">
    <property type="entry name" value="PDDEXK-like_dom_sf"/>
</dbReference>
<sequence>MKPFDLLNAPLQGRNLIEANAGTGKTYAISGLFLRLIVEHALQVGEILVMTYTVAATEELKDRIRCTLSRALEALGHGRVEDLFLDSFVRRLAEDDRTNSARRRLATALRDFDEAAIFTIHGFCQRTLQENAFESHSTFNAELITESEKITDLILQDFWRRHFYEAQPELVAYALETKNNLAGYRSFLRQISSHPDIRIVLEPPAPNHDIVEEEIAAYRREISKLRDSWKECRETVCSLLRDGSLNGKVYGEYQTDRYVDELDVFLERGGPCFPLPKNFEKFTAGKLSRSCRKGCVPPKHHFFEICQVINDLEKRLKVVLDSILLSLKKELLQTIHAELPAFKTRRNILFFDDLLLRLRDALGRPEGDLLAAAIRRKYRAALIDEFQDTDPVQYAILQAAFLCNRPEESDKPPIFLIGDPKQAIYSFRGADIFAYMAAAKQVDAAYTLQENWRSAPALLNAVNSVFHSHPNPFVYEAISFMDSKPAPGGQKEQLILAGPDEWDPAPLQLWVIPDHQKGGKVKPLGKGHATPGILQAVTAEISHLLDAGRKGMALIGNRRIEAGDVAVLVRSNREARLIQQALLEGSIPAVMHSRDNLFDSLEATDMDLLLRAIEVPNDERRLGAAMMTSLLGLSIGALYRLKIDERQWENCLQRFRNYHRQWQEAGFMRMMRSLLRIEDIRSRLLSQPDGERRLTNVLHLAEVLHRESLERNRGMRGLIRWLAEQRDPGKMRSDEHQLRLESDARAVRIVTIHKSKGLEYPVVFCPFVWEGAKDVSKNDALTCHGGDENSFLLCDLGLPHQALHELRAYREGLAERVRLLYVALTRAKHRCYLVWGHFNGAGGSAPAYLFHDRTSKWDENNPEEAIAAAASFRNFYNELTGPEILRDLDRIADSAHGSISIADLPVPTAVTPLPNEHWKGTLSRRNFTRKLEQSWRFTSFSSLVFGTYVPQEGADRDREEEYRPLKSSDWQVLPPGTQTGNLLHEFLEQLDFKERDEMVLQQRASEALSSHGFDSRWKTALLTLIRNVLALSLSGGGNGQSFRLSDICCGDRISELAFYFPLKRLTRDNLRILFQEISREDPGMVPDSWDLEMERLSFSSVRGWLRGFIDLVFVIDGRYYLLDWKSNFLGADPSGYSPEALKSVMVRKHYILQYHLYALALHAYLKQRLPGYRVERHFGGIYYLFLRGIDPSRGEKTGVYFDRPSEARLTALYDGLIEKNPAERRNADVA</sequence>
<evidence type="ECO:0000256" key="8">
    <source>
        <dbReference type="ARBA" id="ARBA00022840"/>
    </source>
</evidence>
<dbReference type="FunCoup" id="Q2LTC8">
    <property type="interactions" value="89"/>
</dbReference>
<dbReference type="STRING" id="56780.SYN_02552"/>
<evidence type="ECO:0000256" key="3">
    <source>
        <dbReference type="ARBA" id="ARBA00022741"/>
    </source>
</evidence>
<feature type="binding site" evidence="16">
    <location>
        <begin position="19"/>
        <end position="26"/>
    </location>
    <ligand>
        <name>ATP</name>
        <dbReference type="ChEBI" id="CHEBI:30616"/>
    </ligand>
</feature>
<keyword evidence="8 16" id="KW-0067">ATP-binding</keyword>
<evidence type="ECO:0000256" key="2">
    <source>
        <dbReference type="ARBA" id="ARBA00022723"/>
    </source>
</evidence>
<evidence type="ECO:0000256" key="6">
    <source>
        <dbReference type="ARBA" id="ARBA00022806"/>
    </source>
</evidence>
<evidence type="ECO:0000259" key="17">
    <source>
        <dbReference type="PROSITE" id="PS51198"/>
    </source>
</evidence>
<dbReference type="Gene3D" id="1.10.3170.10">
    <property type="entry name" value="Recbcd, chain B, domain 2"/>
    <property type="match status" value="1"/>
</dbReference>
<dbReference type="GO" id="GO:0016887">
    <property type="term" value="F:ATP hydrolysis activity"/>
    <property type="evidence" value="ECO:0007669"/>
    <property type="project" value="RHEA"/>
</dbReference>
<feature type="domain" description="UvrD-like helicase ATP-binding" evidence="17">
    <location>
        <begin position="1"/>
        <end position="455"/>
    </location>
</feature>
<dbReference type="PROSITE" id="PS51198">
    <property type="entry name" value="UVRD_HELICASE_ATP_BIND"/>
    <property type="match status" value="1"/>
</dbReference>
<keyword evidence="2" id="KW-0479">Metal-binding</keyword>
<evidence type="ECO:0000256" key="4">
    <source>
        <dbReference type="ARBA" id="ARBA00022763"/>
    </source>
</evidence>
<reference evidence="19 20" key="1">
    <citation type="journal article" date="2007" name="Proc. Natl. Acad. Sci. U.S.A.">
        <title>The genome of Syntrophus aciditrophicus: life at the thermodynamic limit of microbial growth.</title>
        <authorList>
            <person name="McInerney M.J."/>
            <person name="Rohlin L."/>
            <person name="Mouttaki H."/>
            <person name="Kim U."/>
            <person name="Krupp R.S."/>
            <person name="Rios-Hernandez L."/>
            <person name="Sieber J."/>
            <person name="Struchtemeyer C.G."/>
            <person name="Bhattacharyya A."/>
            <person name="Campbell J.W."/>
            <person name="Gunsalus R.P."/>
        </authorList>
    </citation>
    <scope>NUCLEOTIDE SEQUENCE [LARGE SCALE GENOMIC DNA]</scope>
    <source>
        <strain evidence="19 20">SB</strain>
    </source>
</reference>
<dbReference type="InParanoid" id="Q2LTC8"/>
<dbReference type="Gene3D" id="3.90.320.10">
    <property type="match status" value="1"/>
</dbReference>
<comment type="catalytic activity">
    <reaction evidence="13">
        <text>Couples ATP hydrolysis with the unwinding of duplex DNA by translocating in the 3'-5' direction.</text>
        <dbReference type="EC" id="5.6.2.4"/>
    </reaction>
</comment>
<protein>
    <recommendedName>
        <fullName evidence="14">DNA 3'-5' helicase</fullName>
        <ecNumber evidence="14">5.6.2.4</ecNumber>
    </recommendedName>
</protein>
<dbReference type="InterPro" id="IPR014016">
    <property type="entry name" value="UvrD-like_ATP-bd"/>
</dbReference>
<proteinExistence type="inferred from homology"/>
<dbReference type="SUPFAM" id="SSF52540">
    <property type="entry name" value="P-loop containing nucleoside triphosphate hydrolases"/>
    <property type="match status" value="1"/>
</dbReference>
<evidence type="ECO:0000313" key="19">
    <source>
        <dbReference type="EMBL" id="ABC77337.1"/>
    </source>
</evidence>
<keyword evidence="12" id="KW-0413">Isomerase</keyword>
<evidence type="ECO:0000313" key="20">
    <source>
        <dbReference type="Proteomes" id="UP000001933"/>
    </source>
</evidence>
<keyword evidence="7" id="KW-0269">Exonuclease</keyword>
<evidence type="ECO:0000256" key="10">
    <source>
        <dbReference type="ARBA" id="ARBA00023125"/>
    </source>
</evidence>
<dbReference type="NCBIfam" id="TIGR00609">
    <property type="entry name" value="recB"/>
    <property type="match status" value="1"/>
</dbReference>
<dbReference type="PROSITE" id="PS51217">
    <property type="entry name" value="UVRD_HELICASE_CTER"/>
    <property type="match status" value="1"/>
</dbReference>
<keyword evidence="1" id="KW-0540">Nuclease</keyword>
<dbReference type="eggNOG" id="COG1074">
    <property type="taxonomic scope" value="Bacteria"/>
</dbReference>
<keyword evidence="6 16" id="KW-0347">Helicase</keyword>
<dbReference type="OrthoDB" id="9810135at2"/>
<dbReference type="HAMAP" id="MF_01485">
    <property type="entry name" value="RecB"/>
    <property type="match status" value="1"/>
</dbReference>
<evidence type="ECO:0000256" key="15">
    <source>
        <dbReference type="ARBA" id="ARBA00048988"/>
    </source>
</evidence>
<dbReference type="Gene3D" id="1.10.486.10">
    <property type="entry name" value="PCRA, domain 4"/>
    <property type="match status" value="1"/>
</dbReference>
<evidence type="ECO:0000256" key="5">
    <source>
        <dbReference type="ARBA" id="ARBA00022801"/>
    </source>
</evidence>
<dbReference type="Proteomes" id="UP000001933">
    <property type="component" value="Chromosome"/>
</dbReference>
<evidence type="ECO:0000256" key="7">
    <source>
        <dbReference type="ARBA" id="ARBA00022839"/>
    </source>
</evidence>
<keyword evidence="3 16" id="KW-0547">Nucleotide-binding</keyword>
<dbReference type="EMBL" id="CP000252">
    <property type="protein sequence ID" value="ABC77337.1"/>
    <property type="molecule type" value="Genomic_DNA"/>
</dbReference>
<dbReference type="GO" id="GO:0043138">
    <property type="term" value="F:3'-5' DNA helicase activity"/>
    <property type="evidence" value="ECO:0007669"/>
    <property type="project" value="UniProtKB-EC"/>
</dbReference>
<evidence type="ECO:0000256" key="14">
    <source>
        <dbReference type="ARBA" id="ARBA00034808"/>
    </source>
</evidence>